<dbReference type="RefSeq" id="WP_345402980.1">
    <property type="nucleotide sequence ID" value="NZ_BAABHG010000014.1"/>
</dbReference>
<evidence type="ECO:0000256" key="2">
    <source>
        <dbReference type="SAM" id="Phobius"/>
    </source>
</evidence>
<keyword evidence="5" id="KW-0012">Acyltransferase</keyword>
<dbReference type="PANTHER" id="PTHR23028">
    <property type="entry name" value="ACETYLTRANSFERASE"/>
    <property type="match status" value="1"/>
</dbReference>
<feature type="transmembrane region" description="Helical" evidence="2">
    <location>
        <begin position="60"/>
        <end position="77"/>
    </location>
</feature>
<dbReference type="InterPro" id="IPR043968">
    <property type="entry name" value="SGNH"/>
</dbReference>
<dbReference type="Proteomes" id="UP001597419">
    <property type="component" value="Unassembled WGS sequence"/>
</dbReference>
<name>A0ABW5GFF5_9PSEU</name>
<keyword evidence="2" id="KW-0812">Transmembrane</keyword>
<dbReference type="GO" id="GO:0016746">
    <property type="term" value="F:acyltransferase activity"/>
    <property type="evidence" value="ECO:0007669"/>
    <property type="project" value="UniProtKB-KW"/>
</dbReference>
<feature type="transmembrane region" description="Helical" evidence="2">
    <location>
        <begin position="343"/>
        <end position="366"/>
    </location>
</feature>
<dbReference type="Pfam" id="PF01757">
    <property type="entry name" value="Acyl_transf_3"/>
    <property type="match status" value="1"/>
</dbReference>
<sequence>MPAPPPADATATTGPGTSPGAPGSPAPAPRKYRPELQGLRALAAALVVVYHVWLGRVSGGVDVFFLISGFLITGQLFRAAGRGRIGFRPMWGRMIKRLFPAALTVLVVVAGASIVLLPQDRWFQTIKEIFASAFYVENWRLAADSTDYFAQHNTASVVQHYWSLSIQGQFYLVWPLLVALVAFVAARARRSLRGTLFVTLVLVFAASLAYSVHLTATDQPLAYFDSFTRVWEFALGGLLALGIDAVTLPRPVRLVCGWLGVAGLVICGIVLEVGSVFPGYAALWPTLAAGLVILAGATESRWGVDRILASRPFEYLGDLSYALYLWHWPVLIFYLVARDREKIGLAGGAFVIGVSVLLAALTYHLVENPVRLSAIGARTRWGAYRFGVLALLPVVVVAGTWQVVSTKKADFAIDLDDPAHPGAQARAPEAPKRVTPSTVVPPMIAIPNDWGGIANATCVKSARNQSLEMCTSKTTGTPAKRIVAVGDSHVQQYLAALKPLAEQHNYQITFMLKGACPFSTTSDAMPGDKGCTDWNAAAAQEIVALRPDAVFTLASRDVRAGLTEQTPPGFVEQWRALDRAGIPVVAVRDSPRFDFSPAACVESRGRKAPECGVRRDRLFAPAPPYHKAADVPANVSFLDFSDYFCGTVCGPVVGNVLVYMDDNHVTATFMTTLSPALDQAMTAALGW</sequence>
<feature type="region of interest" description="Disordered" evidence="1">
    <location>
        <begin position="1"/>
        <end position="30"/>
    </location>
</feature>
<evidence type="ECO:0000313" key="6">
    <source>
        <dbReference type="Proteomes" id="UP001597419"/>
    </source>
</evidence>
<feature type="transmembrane region" description="Helical" evidence="2">
    <location>
        <begin position="195"/>
        <end position="216"/>
    </location>
</feature>
<organism evidence="5 6">
    <name type="scientific">Amycolatopsis samaneae</name>
    <dbReference type="NCBI Taxonomy" id="664691"/>
    <lineage>
        <taxon>Bacteria</taxon>
        <taxon>Bacillati</taxon>
        <taxon>Actinomycetota</taxon>
        <taxon>Actinomycetes</taxon>
        <taxon>Pseudonocardiales</taxon>
        <taxon>Pseudonocardiaceae</taxon>
        <taxon>Amycolatopsis</taxon>
    </lineage>
</organism>
<dbReference type="EMBL" id="JBHUKU010000007">
    <property type="protein sequence ID" value="MFD2459843.1"/>
    <property type="molecule type" value="Genomic_DNA"/>
</dbReference>
<feature type="transmembrane region" description="Helical" evidence="2">
    <location>
        <begin position="319"/>
        <end position="337"/>
    </location>
</feature>
<dbReference type="InterPro" id="IPR050879">
    <property type="entry name" value="Acyltransferase_3"/>
</dbReference>
<gene>
    <name evidence="5" type="ORF">ACFSYJ_14605</name>
</gene>
<protein>
    <submittedName>
        <fullName evidence="5">Acyltransferase family protein</fullName>
        <ecNumber evidence="5">2.3.1.-</ecNumber>
    </submittedName>
</protein>
<evidence type="ECO:0000256" key="1">
    <source>
        <dbReference type="SAM" id="MobiDB-lite"/>
    </source>
</evidence>
<dbReference type="PANTHER" id="PTHR23028:SF53">
    <property type="entry name" value="ACYL_TRANSF_3 DOMAIN-CONTAINING PROTEIN"/>
    <property type="match status" value="1"/>
</dbReference>
<dbReference type="Pfam" id="PF19040">
    <property type="entry name" value="SGNH"/>
    <property type="match status" value="1"/>
</dbReference>
<dbReference type="InterPro" id="IPR002656">
    <property type="entry name" value="Acyl_transf_3_dom"/>
</dbReference>
<keyword evidence="2" id="KW-0472">Membrane</keyword>
<feature type="transmembrane region" description="Helical" evidence="2">
    <location>
        <begin position="254"/>
        <end position="271"/>
    </location>
</feature>
<feature type="transmembrane region" description="Helical" evidence="2">
    <location>
        <begin position="386"/>
        <end position="404"/>
    </location>
</feature>
<feature type="domain" description="SGNH" evidence="4">
    <location>
        <begin position="464"/>
        <end position="678"/>
    </location>
</feature>
<evidence type="ECO:0000259" key="4">
    <source>
        <dbReference type="Pfam" id="PF19040"/>
    </source>
</evidence>
<evidence type="ECO:0000259" key="3">
    <source>
        <dbReference type="Pfam" id="PF01757"/>
    </source>
</evidence>
<feature type="transmembrane region" description="Helical" evidence="2">
    <location>
        <begin position="170"/>
        <end position="188"/>
    </location>
</feature>
<feature type="transmembrane region" description="Helical" evidence="2">
    <location>
        <begin position="228"/>
        <end position="247"/>
    </location>
</feature>
<keyword evidence="6" id="KW-1185">Reference proteome</keyword>
<accession>A0ABW5GFF5</accession>
<comment type="caution">
    <text evidence="5">The sequence shown here is derived from an EMBL/GenBank/DDBJ whole genome shotgun (WGS) entry which is preliminary data.</text>
</comment>
<evidence type="ECO:0000313" key="5">
    <source>
        <dbReference type="EMBL" id="MFD2459843.1"/>
    </source>
</evidence>
<feature type="domain" description="Acyltransferase 3" evidence="3">
    <location>
        <begin position="35"/>
        <end position="363"/>
    </location>
</feature>
<feature type="transmembrane region" description="Helical" evidence="2">
    <location>
        <begin position="98"/>
        <end position="117"/>
    </location>
</feature>
<reference evidence="6" key="1">
    <citation type="journal article" date="2019" name="Int. J. Syst. Evol. Microbiol.">
        <title>The Global Catalogue of Microorganisms (GCM) 10K type strain sequencing project: providing services to taxonomists for standard genome sequencing and annotation.</title>
        <authorList>
            <consortium name="The Broad Institute Genomics Platform"/>
            <consortium name="The Broad Institute Genome Sequencing Center for Infectious Disease"/>
            <person name="Wu L."/>
            <person name="Ma J."/>
        </authorList>
    </citation>
    <scope>NUCLEOTIDE SEQUENCE [LARGE SCALE GENOMIC DNA]</scope>
    <source>
        <strain evidence="6">CGMCC 4.7643</strain>
    </source>
</reference>
<keyword evidence="5" id="KW-0808">Transferase</keyword>
<feature type="compositionally biased region" description="Low complexity" evidence="1">
    <location>
        <begin position="8"/>
        <end position="21"/>
    </location>
</feature>
<proteinExistence type="predicted"/>
<keyword evidence="2" id="KW-1133">Transmembrane helix</keyword>
<dbReference type="EC" id="2.3.1.-" evidence="5"/>